<sequence>GLEYTYMDKSGPKTVLQLVTSTDWQSLTLSFCPFPPYFGGERGGSGRVVSV</sequence>
<dbReference type="EMBL" id="GBEZ01015723">
    <property type="protein sequence ID" value="JAC70464.1"/>
    <property type="molecule type" value="Transcribed_RNA"/>
</dbReference>
<dbReference type="AlphaFoldDB" id="A0A061RI56"/>
<evidence type="ECO:0000313" key="1">
    <source>
        <dbReference type="EMBL" id="JAC70464.1"/>
    </source>
</evidence>
<gene>
    <name evidence="1" type="ORF">TSPGSL018_4079</name>
</gene>
<accession>A0A061RI56</accession>
<proteinExistence type="predicted"/>
<feature type="non-terminal residue" evidence="1">
    <location>
        <position position="1"/>
    </location>
</feature>
<organism evidence="1">
    <name type="scientific">Tetraselmis sp. GSL018</name>
    <dbReference type="NCBI Taxonomy" id="582737"/>
    <lineage>
        <taxon>Eukaryota</taxon>
        <taxon>Viridiplantae</taxon>
        <taxon>Chlorophyta</taxon>
        <taxon>core chlorophytes</taxon>
        <taxon>Chlorodendrophyceae</taxon>
        <taxon>Chlorodendrales</taxon>
        <taxon>Chlorodendraceae</taxon>
        <taxon>Tetraselmis</taxon>
    </lineage>
</organism>
<reference evidence="1" key="1">
    <citation type="submission" date="2014-05" db="EMBL/GenBank/DDBJ databases">
        <title>The transcriptome of the halophilic microalga Tetraselmis sp. GSL018 isolated from the Great Salt Lake, Utah.</title>
        <authorList>
            <person name="Jinkerson R.E."/>
            <person name="D'Adamo S."/>
            <person name="Posewitz M.C."/>
        </authorList>
    </citation>
    <scope>NUCLEOTIDE SEQUENCE</scope>
    <source>
        <strain evidence="1">GSL018</strain>
    </source>
</reference>
<name>A0A061RI56_9CHLO</name>
<protein>
    <submittedName>
        <fullName evidence="1">Uncharacterized protein</fullName>
    </submittedName>
</protein>